<dbReference type="InterPro" id="IPR001296">
    <property type="entry name" value="Glyco_trans_1"/>
</dbReference>
<dbReference type="SUPFAM" id="SSF53756">
    <property type="entry name" value="UDP-Glycosyltransferase/glycogen phosphorylase"/>
    <property type="match status" value="1"/>
</dbReference>
<dbReference type="PANTHER" id="PTHR46401:SF2">
    <property type="entry name" value="GLYCOSYLTRANSFERASE WBBK-RELATED"/>
    <property type="match status" value="1"/>
</dbReference>
<dbReference type="AlphaFoldDB" id="A0A5C6X191"/>
<dbReference type="EMBL" id="VOSL01000142">
    <property type="protein sequence ID" value="TXD32000.1"/>
    <property type="molecule type" value="Genomic_DNA"/>
</dbReference>
<name>A0A5C6X191_9DELT</name>
<reference evidence="4 5" key="1">
    <citation type="submission" date="2019-08" db="EMBL/GenBank/DDBJ databases">
        <title>Bradymonadales sp. TMQ2.</title>
        <authorList>
            <person name="Liang Q."/>
        </authorList>
    </citation>
    <scope>NUCLEOTIDE SEQUENCE [LARGE SCALE GENOMIC DNA]</scope>
    <source>
        <strain evidence="4 5">TMQ2</strain>
    </source>
</reference>
<feature type="domain" description="Glycosyltransferase subfamily 4-like N-terminal" evidence="3">
    <location>
        <begin position="27"/>
        <end position="186"/>
    </location>
</feature>
<evidence type="ECO:0000256" key="1">
    <source>
        <dbReference type="ARBA" id="ARBA00022679"/>
    </source>
</evidence>
<sequence length="388" mass="43452">MTQNTTSSASLNACVMLDARYLNGRHSGIGRYTLRLVEELLAQDDALRLRLLTHPNNPAPLSHPRVQCQTFDAAPNSLTTRFRLARAIDFRGVDLFHSPFNILPADLPVPALFTLHDIMWLLNPDYCTDVWWRKLVTGTFYQNFIPRSAAEARHILTVSHTSRQAIEDHFPDMRGRVSVTYNGLDPFFTPMPPEEAWPLLGRWLAPRSRFVLVVGQGSPYKNHPGALRAFIEAFADDPHTYFVLVRRLDESSNRELGQLLADPRLGSRVIRIGYVSSDELRALYSMAMTFLFPSFYEGFGLPALEAMACGAPVITSNQGAPAEVCQGGAMLIDPHDTQALAGALRQLRDDPDLARELRQRGQARAARFTWEACANAALQAYRRVLHPA</sequence>
<dbReference type="Proteomes" id="UP000321046">
    <property type="component" value="Unassembled WGS sequence"/>
</dbReference>
<dbReference type="GO" id="GO:0016757">
    <property type="term" value="F:glycosyltransferase activity"/>
    <property type="evidence" value="ECO:0007669"/>
    <property type="project" value="InterPro"/>
</dbReference>
<dbReference type="GO" id="GO:0009103">
    <property type="term" value="P:lipopolysaccharide biosynthetic process"/>
    <property type="evidence" value="ECO:0007669"/>
    <property type="project" value="TreeGrafter"/>
</dbReference>
<dbReference type="InterPro" id="IPR028098">
    <property type="entry name" value="Glyco_trans_4-like_N"/>
</dbReference>
<evidence type="ECO:0000259" key="2">
    <source>
        <dbReference type="Pfam" id="PF00534"/>
    </source>
</evidence>
<feature type="domain" description="Glycosyl transferase family 1" evidence="2">
    <location>
        <begin position="208"/>
        <end position="363"/>
    </location>
</feature>
<evidence type="ECO:0000259" key="3">
    <source>
        <dbReference type="Pfam" id="PF13439"/>
    </source>
</evidence>
<gene>
    <name evidence="4" type="ORF">FRC96_19450</name>
</gene>
<dbReference type="OrthoDB" id="9767517at2"/>
<proteinExistence type="predicted"/>
<keyword evidence="1 4" id="KW-0808">Transferase</keyword>
<comment type="caution">
    <text evidence="4">The sequence shown here is derived from an EMBL/GenBank/DDBJ whole genome shotgun (WGS) entry which is preliminary data.</text>
</comment>
<dbReference type="CDD" id="cd03809">
    <property type="entry name" value="GT4_MtfB-like"/>
    <property type="match status" value="1"/>
</dbReference>
<accession>A0A5C6X191</accession>
<dbReference type="Gene3D" id="3.40.50.2000">
    <property type="entry name" value="Glycogen Phosphorylase B"/>
    <property type="match status" value="2"/>
</dbReference>
<evidence type="ECO:0000313" key="5">
    <source>
        <dbReference type="Proteomes" id="UP000321046"/>
    </source>
</evidence>
<protein>
    <submittedName>
        <fullName evidence="4">Glycosyltransferase family 4 protein</fullName>
    </submittedName>
</protein>
<dbReference type="Pfam" id="PF13439">
    <property type="entry name" value="Glyco_transf_4"/>
    <property type="match status" value="1"/>
</dbReference>
<organism evidence="4 5">
    <name type="scientific">Lujinxingia vulgaris</name>
    <dbReference type="NCBI Taxonomy" id="2600176"/>
    <lineage>
        <taxon>Bacteria</taxon>
        <taxon>Deltaproteobacteria</taxon>
        <taxon>Bradymonadales</taxon>
        <taxon>Lujinxingiaceae</taxon>
        <taxon>Lujinxingia</taxon>
    </lineage>
</organism>
<dbReference type="Pfam" id="PF00534">
    <property type="entry name" value="Glycos_transf_1"/>
    <property type="match status" value="1"/>
</dbReference>
<dbReference type="RefSeq" id="WP_146977028.1">
    <property type="nucleotide sequence ID" value="NZ_VOSL01000142.1"/>
</dbReference>
<dbReference type="PANTHER" id="PTHR46401">
    <property type="entry name" value="GLYCOSYLTRANSFERASE WBBK-RELATED"/>
    <property type="match status" value="1"/>
</dbReference>
<evidence type="ECO:0000313" key="4">
    <source>
        <dbReference type="EMBL" id="TXD32000.1"/>
    </source>
</evidence>